<protein>
    <submittedName>
        <fullName evidence="1">Uncharacterized protein</fullName>
    </submittedName>
</protein>
<dbReference type="AlphaFoldDB" id="A0A2H3GCF8"/>
<reference evidence="1" key="1">
    <citation type="submission" date="2019-04" db="EMBL/GenBank/DDBJ databases">
        <authorList>
            <person name="Melise S."/>
            <person name="Noan J."/>
            <person name="Okalmin O."/>
        </authorList>
    </citation>
    <scope>NUCLEOTIDE SEQUENCE</scope>
    <source>
        <strain evidence="1">FN9</strain>
    </source>
</reference>
<dbReference type="SUPFAM" id="SSF56059">
    <property type="entry name" value="Glutathione synthetase ATP-binding domain-like"/>
    <property type="match status" value="1"/>
</dbReference>
<sequence>MPAMITKRPGLMQVSVSRSAEEKRLIPAYCSSLARRAKELEILRKNILVDANGTELAFGIQTRFSPHAVAISDTLFSRLTQLHVLLGRVFVDIVDRWFTDEKARFPERMPLDPSEESLLKWIASSGQIPDYRDHAGCWRSDILFGQSPDGVFDEAPSICEINGRLPLNGTLGISLATNGLKEIGAAKGGLETQSDMKEAYNRLMSMFDPEKPLFTIRGDWPGADSKTLSGANVRRNRPPVEAVDPKNLEVREDKSSPTGLSLWDKSTDIHVGQWIIEMLQEEYAKLEPAVAQQLARSPLNDLRTVFIVHDKRLLGIIPEELPGMVARGVLTAEEAGIVDAGIAHTINPGSEGLQTLIKESEANPDIRTGYIYKPCRDGMGHGIELGRNMTQEAWLERLKNLATPDVLRPHDHAAVIQKLVDHKWYDMVRHEVASDDGAKPNKFHIIGSFFMFHNQNYHAAPWRMGLETHLGITGDKPGVVMAMLRQPDWQVGYDQEEEP</sequence>
<accession>A0A2H3GCF8</accession>
<proteinExistence type="predicted"/>
<evidence type="ECO:0000313" key="1">
    <source>
        <dbReference type="EMBL" id="VIO54965.1"/>
    </source>
</evidence>
<dbReference type="EMBL" id="CAAKMV010000111">
    <property type="protein sequence ID" value="VIO54965.1"/>
    <property type="molecule type" value="Genomic_DNA"/>
</dbReference>
<organism evidence="1">
    <name type="scientific">Gibberella zeae</name>
    <name type="common">Wheat head blight fungus</name>
    <name type="synonym">Fusarium graminearum</name>
    <dbReference type="NCBI Taxonomy" id="5518"/>
    <lineage>
        <taxon>Eukaryota</taxon>
        <taxon>Fungi</taxon>
        <taxon>Dikarya</taxon>
        <taxon>Ascomycota</taxon>
        <taxon>Pezizomycotina</taxon>
        <taxon>Sordariomycetes</taxon>
        <taxon>Hypocreomycetidae</taxon>
        <taxon>Hypocreales</taxon>
        <taxon>Nectriaceae</taxon>
        <taxon>Fusarium</taxon>
    </lineage>
</organism>
<name>A0A2H3GCF8_GIBZA</name>
<gene>
    <name evidence="1" type="ORF">FUG_LOCUS145152</name>
</gene>
<dbReference type="OrthoDB" id="2117718at2759"/>